<dbReference type="InterPro" id="IPR036371">
    <property type="entry name" value="TPK_B1-bd_sf"/>
</dbReference>
<evidence type="ECO:0000256" key="1">
    <source>
        <dbReference type="ARBA" id="ARBA00022679"/>
    </source>
</evidence>
<dbReference type="Pfam" id="PF04265">
    <property type="entry name" value="TPK_B1_binding"/>
    <property type="match status" value="1"/>
</dbReference>
<dbReference type="SMART" id="SM00983">
    <property type="entry name" value="TPK_B1_binding"/>
    <property type="match status" value="1"/>
</dbReference>
<accession>A0ABZ3F138</accession>
<dbReference type="EMBL" id="CP146256">
    <property type="protein sequence ID" value="XAH76256.1"/>
    <property type="molecule type" value="Genomic_DNA"/>
</dbReference>
<evidence type="ECO:0000256" key="4">
    <source>
        <dbReference type="ARBA" id="ARBA00022840"/>
    </source>
</evidence>
<evidence type="ECO:0000259" key="6">
    <source>
        <dbReference type="SMART" id="SM00983"/>
    </source>
</evidence>
<dbReference type="RefSeq" id="WP_342759829.1">
    <property type="nucleotide sequence ID" value="NZ_CP146256.1"/>
</dbReference>
<dbReference type="InterPro" id="IPR036759">
    <property type="entry name" value="TPK_catalytic_sf"/>
</dbReference>
<dbReference type="EC" id="2.7.6.2" evidence="5"/>
<dbReference type="PANTHER" id="PTHR41299">
    <property type="entry name" value="THIAMINE PYROPHOSPHOKINASE"/>
    <property type="match status" value="1"/>
</dbReference>
<dbReference type="SUPFAM" id="SSF63862">
    <property type="entry name" value="Thiamin pyrophosphokinase, substrate-binding domain"/>
    <property type="match status" value="1"/>
</dbReference>
<dbReference type="CDD" id="cd07995">
    <property type="entry name" value="TPK"/>
    <property type="match status" value="1"/>
</dbReference>
<dbReference type="NCBIfam" id="TIGR01378">
    <property type="entry name" value="thi_PPkinase"/>
    <property type="match status" value="1"/>
</dbReference>
<keyword evidence="1 7" id="KW-0808">Transferase</keyword>
<keyword evidence="8" id="KW-1185">Reference proteome</keyword>
<name>A0ABZ3F138_9FIRM</name>
<evidence type="ECO:0000313" key="7">
    <source>
        <dbReference type="EMBL" id="XAH76256.1"/>
    </source>
</evidence>
<evidence type="ECO:0000313" key="8">
    <source>
        <dbReference type="Proteomes" id="UP001451571"/>
    </source>
</evidence>
<gene>
    <name evidence="7" type="ORF">V6984_11015</name>
</gene>
<dbReference type="PANTHER" id="PTHR41299:SF1">
    <property type="entry name" value="THIAMINE PYROPHOSPHOKINASE"/>
    <property type="match status" value="1"/>
</dbReference>
<sequence length="216" mass="23810">MGEGKCIVVGAGDFTPIEINKKEGDFCIAVDGGYLYCKLVGLAVDLLIGDMDSIDENIRPEIEAMKEENPEKVIMLNPEKDDTDTLAALRIGMERGYKDFRIYGAMGGRLEHTIANIQCLSFLKNNGRKAYIMDANVMMTVIKSESIKFDKGMNGFLSLFSLGEKARGVTIDGMKYPLREATVTNDYPIGISNEFIGEEGVITVEEGMLLLIVSWA</sequence>
<keyword evidence="2" id="KW-0547">Nucleotide-binding</keyword>
<dbReference type="Proteomes" id="UP001451571">
    <property type="component" value="Chromosome"/>
</dbReference>
<dbReference type="Gene3D" id="3.40.50.10240">
    <property type="entry name" value="Thiamin pyrophosphokinase, catalytic domain"/>
    <property type="match status" value="1"/>
</dbReference>
<evidence type="ECO:0000256" key="2">
    <source>
        <dbReference type="ARBA" id="ARBA00022741"/>
    </source>
</evidence>
<dbReference type="InterPro" id="IPR006282">
    <property type="entry name" value="Thi_PPkinase"/>
</dbReference>
<keyword evidence="3" id="KW-0418">Kinase</keyword>
<proteinExistence type="predicted"/>
<dbReference type="InterPro" id="IPR007371">
    <property type="entry name" value="TPK_catalytic"/>
</dbReference>
<reference evidence="7 8" key="1">
    <citation type="submission" date="2024-02" db="EMBL/GenBank/DDBJ databases">
        <title>Bacterial strain from lacustrine sediment.</title>
        <authorList>
            <person name="Petit C."/>
            <person name="Fadhlaoui K."/>
        </authorList>
    </citation>
    <scope>NUCLEOTIDE SEQUENCE [LARGE SCALE GENOMIC DNA]</scope>
    <source>
        <strain evidence="7 8">IPX-CK</strain>
    </source>
</reference>
<evidence type="ECO:0000256" key="3">
    <source>
        <dbReference type="ARBA" id="ARBA00022777"/>
    </source>
</evidence>
<dbReference type="GO" id="GO:0004788">
    <property type="term" value="F:thiamine diphosphokinase activity"/>
    <property type="evidence" value="ECO:0007669"/>
    <property type="project" value="UniProtKB-EC"/>
</dbReference>
<evidence type="ECO:0000256" key="5">
    <source>
        <dbReference type="NCBIfam" id="TIGR01378"/>
    </source>
</evidence>
<protein>
    <recommendedName>
        <fullName evidence="5">Thiamine diphosphokinase</fullName>
        <ecNumber evidence="5">2.7.6.2</ecNumber>
    </recommendedName>
</protein>
<keyword evidence="4" id="KW-0067">ATP-binding</keyword>
<dbReference type="SUPFAM" id="SSF63999">
    <property type="entry name" value="Thiamin pyrophosphokinase, catalytic domain"/>
    <property type="match status" value="1"/>
</dbReference>
<dbReference type="Pfam" id="PF04263">
    <property type="entry name" value="TPK_catalytic"/>
    <property type="match status" value="1"/>
</dbReference>
<feature type="domain" description="Thiamin pyrophosphokinase thiamin-binding" evidence="6">
    <location>
        <begin position="152"/>
        <end position="210"/>
    </location>
</feature>
<organism evidence="7 8">
    <name type="scientific">Kineothrix sedimenti</name>
    <dbReference type="NCBI Taxonomy" id="3123317"/>
    <lineage>
        <taxon>Bacteria</taxon>
        <taxon>Bacillati</taxon>
        <taxon>Bacillota</taxon>
        <taxon>Clostridia</taxon>
        <taxon>Lachnospirales</taxon>
        <taxon>Lachnospiraceae</taxon>
        <taxon>Kineothrix</taxon>
    </lineage>
</organism>
<dbReference type="InterPro" id="IPR053149">
    <property type="entry name" value="TPK"/>
</dbReference>
<dbReference type="InterPro" id="IPR007373">
    <property type="entry name" value="Thiamin_PyroPKinase_B1-bd"/>
</dbReference>